<dbReference type="EMBL" id="AOHU01000054">
    <property type="protein sequence ID" value="ELY31741.1"/>
    <property type="molecule type" value="Genomic_DNA"/>
</dbReference>
<evidence type="ECO:0000313" key="2">
    <source>
        <dbReference type="EMBL" id="ELY31741.1"/>
    </source>
</evidence>
<reference evidence="2 3" key="2">
    <citation type="journal article" date="2014" name="PLoS Genet.">
        <title>Phylogenetically driven sequencing of extremely halophilic archaea reveals strategies for static and dynamic osmo-response.</title>
        <authorList>
            <person name="Becker E.A."/>
            <person name="Seitzer P.M."/>
            <person name="Tritt A."/>
            <person name="Larsen D."/>
            <person name="Krusor M."/>
            <person name="Yao A.I."/>
            <person name="Wu D."/>
            <person name="Madern D."/>
            <person name="Eisen J.A."/>
            <person name="Darling A.E."/>
            <person name="Facciotti M.T."/>
        </authorList>
    </citation>
    <scope>NUCLEOTIDE SEQUENCE [LARGE SCALE GENOMIC DNA]</scope>
    <source>
        <strain evidence="3">ATCC 29605 / DSM 3757 / JCM 8879 / NBRC 14742 / NCIMB 2012 / VKM B-1768 / DS2</strain>
    </source>
</reference>
<name>L9V411_HALVD</name>
<feature type="transmembrane region" description="Helical" evidence="1">
    <location>
        <begin position="12"/>
        <end position="35"/>
    </location>
</feature>
<evidence type="ECO:0000256" key="1">
    <source>
        <dbReference type="SAM" id="Phobius"/>
    </source>
</evidence>
<feature type="transmembrane region" description="Helical" evidence="1">
    <location>
        <begin position="56"/>
        <end position="79"/>
    </location>
</feature>
<organism evidence="2 3">
    <name type="scientific">Haloferax volcanii (strain ATCC 29605 / DSM 3757 / JCM 8879 / NBRC 14742 / NCIMB 2012 / VKM B-1768 / DS2)</name>
    <name type="common">Halobacterium volcanii</name>
    <dbReference type="NCBI Taxonomy" id="309800"/>
    <lineage>
        <taxon>Archaea</taxon>
        <taxon>Methanobacteriati</taxon>
        <taxon>Methanobacteriota</taxon>
        <taxon>Stenosarchaea group</taxon>
        <taxon>Halobacteria</taxon>
        <taxon>Halobacteriales</taxon>
        <taxon>Haloferacaceae</taxon>
        <taxon>Haloferax</taxon>
    </lineage>
</organism>
<gene>
    <name evidence="2" type="ORF">C498_09931</name>
</gene>
<sequence>MPFLFTGIDWSFILRLDFVTLSPLPVVVAFVVDLFDRNRRLRGDIIWKVIRPFFEFPFRWLFLATNLTLLVFGQLFGIAGNVSETVRR</sequence>
<proteinExistence type="predicted"/>
<evidence type="ECO:0000313" key="3">
    <source>
        <dbReference type="Proteomes" id="UP000011532"/>
    </source>
</evidence>
<keyword evidence="1" id="KW-0472">Membrane</keyword>
<keyword evidence="1" id="KW-0812">Transmembrane</keyword>
<comment type="caution">
    <text evidence="2">The sequence shown here is derived from an EMBL/GenBank/DDBJ whole genome shotgun (WGS) entry which is preliminary data.</text>
</comment>
<accession>L9V411</accession>
<keyword evidence="1" id="KW-1133">Transmembrane helix</keyword>
<dbReference type="AlphaFoldDB" id="L9V411"/>
<reference evidence="3" key="1">
    <citation type="submission" date="2012-11" db="EMBL/GenBank/DDBJ databases">
        <authorList>
            <person name="Becker E.A."/>
            <person name="Seitzer P."/>
            <person name="Tritt A."/>
            <person name="Larsen D."/>
            <person name="Yao A."/>
            <person name="Wu D."/>
            <person name="Darling A."/>
            <person name="Eisen J.A."/>
            <person name="Facciotti M.T."/>
        </authorList>
    </citation>
    <scope>NUCLEOTIDE SEQUENCE [LARGE SCALE GENOMIC DNA]</scope>
    <source>
        <strain evidence="3">ATCC 29605 / DSM 3757 / JCM 8879 / NBRC 14742 / NCIMB 2012 / VKM B-1768 / DS2</strain>
    </source>
</reference>
<dbReference type="Proteomes" id="UP000011532">
    <property type="component" value="Unassembled WGS sequence"/>
</dbReference>
<protein>
    <submittedName>
        <fullName evidence="2">Uncharacterized protein</fullName>
    </submittedName>
</protein>